<accession>A0A2D3NUS5</accession>
<evidence type="ECO:0000313" key="3">
    <source>
        <dbReference type="Proteomes" id="UP000230056"/>
    </source>
</evidence>
<sequence length="328" mass="37946">MKKYVENAGSCIVTKSILNGETKFRWLFREEPLNNIDTGWMAFGDSDNDDYVNNPKNLTVVDLNTLINIEPTILNVYEMPIGTDLIFIEEDGDKYFINAKTNEQIREKVKSPFMIAFEKNLNFLRKDEYSKEFIENLFTESDRISLHTVGEVDFPTGQVIIADPLCYLHSEEGRKILDRTIPIGKYEVELAILNSKTISKRIVGARLKIRNDKIIRYEQTQNISSSFNGFGVDAGLASFCDATVAEEYTKFWYDWIKNNPNKNHYNDYFSKFFQGKQFIHWEIPGTNHKIAIFETGFGDGYYMSLYGLNEKDEVCELVIPFINPELVD</sequence>
<organism evidence="2 3">
    <name type="scientific">Fusobacterium pseudoperiodonticum</name>
    <dbReference type="NCBI Taxonomy" id="2663009"/>
    <lineage>
        <taxon>Bacteria</taxon>
        <taxon>Fusobacteriati</taxon>
        <taxon>Fusobacteriota</taxon>
        <taxon>Fusobacteriia</taxon>
        <taxon>Fusobacteriales</taxon>
        <taxon>Fusobacteriaceae</taxon>
        <taxon>Fusobacterium</taxon>
    </lineage>
</organism>
<dbReference type="AlphaFoldDB" id="A0A2D3NUS5"/>
<dbReference type="EMBL" id="CP024699">
    <property type="protein sequence ID" value="ATV59165.1"/>
    <property type="molecule type" value="Genomic_DNA"/>
</dbReference>
<feature type="domain" description="Immunity protein Imm33" evidence="1">
    <location>
        <begin position="11"/>
        <end position="93"/>
    </location>
</feature>
<name>A0A2D3NUS5_9FUSO</name>
<dbReference type="InterPro" id="IPR018689">
    <property type="entry name" value="Imm33_dom"/>
</dbReference>
<evidence type="ECO:0000313" key="2">
    <source>
        <dbReference type="EMBL" id="ATV59165.1"/>
    </source>
</evidence>
<gene>
    <name evidence="2" type="ORF">CTM72_04975</name>
</gene>
<dbReference type="Pfam" id="PF14025">
    <property type="entry name" value="DUF4241"/>
    <property type="match status" value="1"/>
</dbReference>
<evidence type="ECO:0000259" key="1">
    <source>
        <dbReference type="Pfam" id="PF09951"/>
    </source>
</evidence>
<dbReference type="Pfam" id="PF09951">
    <property type="entry name" value="Imm33"/>
    <property type="match status" value="1"/>
</dbReference>
<dbReference type="InterPro" id="IPR025335">
    <property type="entry name" value="DUF4241"/>
</dbReference>
<proteinExistence type="predicted"/>
<dbReference type="RefSeq" id="WP_100024692.1">
    <property type="nucleotide sequence ID" value="NZ_CP024699.1"/>
</dbReference>
<protein>
    <recommendedName>
        <fullName evidence="1">Immunity protein Imm33 domain-containing protein</fullName>
    </recommendedName>
</protein>
<dbReference type="Proteomes" id="UP000230056">
    <property type="component" value="Chromosome"/>
</dbReference>
<reference evidence="2 3" key="1">
    <citation type="submission" date="2017-11" db="EMBL/GenBank/DDBJ databases">
        <title>Genome sequencing of Fusobacterium periodonticum KCOM 1261.</title>
        <authorList>
            <person name="Kook J.-K."/>
            <person name="Park S.-N."/>
            <person name="Lim Y.K."/>
        </authorList>
    </citation>
    <scope>NUCLEOTIDE SEQUENCE [LARGE SCALE GENOMIC DNA]</scope>
    <source>
        <strain evidence="2 3">KCOM 1261</strain>
    </source>
</reference>